<sequence length="51" mass="6065">MRTFAGIERSCVVIGVMNRVEVWETERWKAYMKEKDDTLVEIAEKLFDLDL</sequence>
<name>A0A2R6Y375_9BACL</name>
<dbReference type="Gene3D" id="3.40.1550.20">
    <property type="entry name" value="Transcriptional regulator MraZ domain"/>
    <property type="match status" value="1"/>
</dbReference>
<evidence type="ECO:0000259" key="1">
    <source>
        <dbReference type="Pfam" id="PF02381"/>
    </source>
</evidence>
<comment type="caution">
    <text evidence="2">The sequence shown here is derived from an EMBL/GenBank/DDBJ whole genome shotgun (WGS) entry which is preliminary data.</text>
</comment>
<proteinExistence type="predicted"/>
<reference evidence="3" key="1">
    <citation type="journal article" date="2018" name="Sci. Rep.">
        <title>Lignite coal burning seam in the remote Altai Mountains harbors a hydrogen-driven thermophilic microbial community.</title>
        <authorList>
            <person name="Kadnikov V.V."/>
            <person name="Mardanov A.V."/>
            <person name="Ivasenko D.A."/>
            <person name="Antsiferov D.V."/>
            <person name="Beletsky A.V."/>
            <person name="Karnachuk O.V."/>
            <person name="Ravin N.V."/>
        </authorList>
    </citation>
    <scope>NUCLEOTIDE SEQUENCE [LARGE SCALE GENOMIC DNA]</scope>
</reference>
<dbReference type="InterPro" id="IPR020603">
    <property type="entry name" value="MraZ_dom"/>
</dbReference>
<feature type="domain" description="MraZ" evidence="1">
    <location>
        <begin position="2"/>
        <end position="48"/>
    </location>
</feature>
<dbReference type="InterPro" id="IPR038619">
    <property type="entry name" value="MraZ_sf"/>
</dbReference>
<dbReference type="CDD" id="cd16321">
    <property type="entry name" value="MraZ_C"/>
    <property type="match status" value="1"/>
</dbReference>
<evidence type="ECO:0000313" key="3">
    <source>
        <dbReference type="Proteomes" id="UP000244338"/>
    </source>
</evidence>
<dbReference type="EMBL" id="PEBX01000013">
    <property type="protein sequence ID" value="PTQ57113.1"/>
    <property type="molecule type" value="Genomic_DNA"/>
</dbReference>
<gene>
    <name evidence="2" type="ORF">BSOLF_2264</name>
</gene>
<organism evidence="2 3">
    <name type="scientific">Candidatus Carbonibacillus altaicus</name>
    <dbReference type="NCBI Taxonomy" id="2163959"/>
    <lineage>
        <taxon>Bacteria</taxon>
        <taxon>Bacillati</taxon>
        <taxon>Bacillota</taxon>
        <taxon>Bacilli</taxon>
        <taxon>Bacillales</taxon>
        <taxon>Candidatus Carbonibacillus</taxon>
    </lineage>
</organism>
<dbReference type="InterPro" id="IPR037914">
    <property type="entry name" value="SpoVT-AbrB_sf"/>
</dbReference>
<dbReference type="Pfam" id="PF02381">
    <property type="entry name" value="MraZ"/>
    <property type="match status" value="1"/>
</dbReference>
<dbReference type="InterPro" id="IPR035644">
    <property type="entry name" value="MraZ_C"/>
</dbReference>
<evidence type="ECO:0000313" key="2">
    <source>
        <dbReference type="EMBL" id="PTQ57113.1"/>
    </source>
</evidence>
<accession>A0A2R6Y375</accession>
<protein>
    <recommendedName>
        <fullName evidence="1">MraZ domain-containing protein</fullName>
    </recommendedName>
</protein>
<dbReference type="AlphaFoldDB" id="A0A2R6Y375"/>
<dbReference type="Proteomes" id="UP000244338">
    <property type="component" value="Unassembled WGS sequence"/>
</dbReference>
<dbReference type="SUPFAM" id="SSF89447">
    <property type="entry name" value="AbrB/MazE/MraZ-like"/>
    <property type="match status" value="1"/>
</dbReference>